<name>A0A0C3GKC4_PILCF</name>
<evidence type="ECO:0000259" key="2">
    <source>
        <dbReference type="PROSITE" id="PS50842"/>
    </source>
</evidence>
<dbReference type="Pfam" id="PF22514">
    <property type="entry name" value="EXPB1_D1"/>
    <property type="match status" value="1"/>
</dbReference>
<dbReference type="CDD" id="cd22278">
    <property type="entry name" value="DPBB_GH45_endoglucanase"/>
    <property type="match status" value="1"/>
</dbReference>
<keyword evidence="4" id="KW-1185">Reference proteome</keyword>
<evidence type="ECO:0000313" key="3">
    <source>
        <dbReference type="EMBL" id="KIM92054.1"/>
    </source>
</evidence>
<dbReference type="OrthoDB" id="5823761at2759"/>
<dbReference type="PROSITE" id="PS50842">
    <property type="entry name" value="EXPANSIN_EG45"/>
    <property type="match status" value="1"/>
</dbReference>
<proteinExistence type="predicted"/>
<reference evidence="3 4" key="1">
    <citation type="submission" date="2014-04" db="EMBL/GenBank/DDBJ databases">
        <authorList>
            <consortium name="DOE Joint Genome Institute"/>
            <person name="Kuo A."/>
            <person name="Tarkka M."/>
            <person name="Buscot F."/>
            <person name="Kohler A."/>
            <person name="Nagy L.G."/>
            <person name="Floudas D."/>
            <person name="Copeland A."/>
            <person name="Barry K.W."/>
            <person name="Cichocki N."/>
            <person name="Veneault-Fourrey C."/>
            <person name="LaButti K."/>
            <person name="Lindquist E.A."/>
            <person name="Lipzen A."/>
            <person name="Lundell T."/>
            <person name="Morin E."/>
            <person name="Murat C."/>
            <person name="Sun H."/>
            <person name="Tunlid A."/>
            <person name="Henrissat B."/>
            <person name="Grigoriev I.V."/>
            <person name="Hibbett D.S."/>
            <person name="Martin F."/>
            <person name="Nordberg H.P."/>
            <person name="Cantor M.N."/>
            <person name="Hua S.X."/>
        </authorList>
    </citation>
    <scope>NUCLEOTIDE SEQUENCE [LARGE SCALE GENOMIC DNA]</scope>
    <source>
        <strain evidence="3 4">F 1598</strain>
    </source>
</reference>
<sequence>MIKKSAYAHAFAFYLVSLASAWIQYPPDGFATMTHYTMPSDFVASCGCTSDSSQFPTAAMNQMAYGSSTSYGPACGKCFKLTLLNTFLSDPPFYPPESKSVVIKVTDLCPLSTTGWCNATENGPNAGGHDLNFDLVWPSSAIPDDFFPSNETLYGASYSDFGVWNISYATVTCQSNWAGSKDAAALGSVASLGDGGCCPANPTGNANNTCPSFSDQSGVPYVISIWFGRLCTYCFCCSPDTTTSSSSYPLTIPTSALVVLCASLSYYSLS</sequence>
<accession>A0A0C3GKC4</accession>
<gene>
    <name evidence="3" type="ORF">PILCRDRAFT_57037</name>
</gene>
<evidence type="ECO:0000313" key="4">
    <source>
        <dbReference type="Proteomes" id="UP000054166"/>
    </source>
</evidence>
<protein>
    <recommendedName>
        <fullName evidence="2">Expansin-like EG45 domain-containing protein</fullName>
    </recommendedName>
</protein>
<feature type="domain" description="Expansin-like EG45" evidence="2">
    <location>
        <begin position="43"/>
        <end position="178"/>
    </location>
</feature>
<reference evidence="4" key="2">
    <citation type="submission" date="2015-01" db="EMBL/GenBank/DDBJ databases">
        <title>Evolutionary Origins and Diversification of the Mycorrhizal Mutualists.</title>
        <authorList>
            <consortium name="DOE Joint Genome Institute"/>
            <consortium name="Mycorrhizal Genomics Consortium"/>
            <person name="Kohler A."/>
            <person name="Kuo A."/>
            <person name="Nagy L.G."/>
            <person name="Floudas D."/>
            <person name="Copeland A."/>
            <person name="Barry K.W."/>
            <person name="Cichocki N."/>
            <person name="Veneault-Fourrey C."/>
            <person name="LaButti K."/>
            <person name="Lindquist E.A."/>
            <person name="Lipzen A."/>
            <person name="Lundell T."/>
            <person name="Morin E."/>
            <person name="Murat C."/>
            <person name="Riley R."/>
            <person name="Ohm R."/>
            <person name="Sun H."/>
            <person name="Tunlid A."/>
            <person name="Henrissat B."/>
            <person name="Grigoriev I.V."/>
            <person name="Hibbett D.S."/>
            <person name="Martin F."/>
        </authorList>
    </citation>
    <scope>NUCLEOTIDE SEQUENCE [LARGE SCALE GENOMIC DNA]</scope>
    <source>
        <strain evidence="4">F 1598</strain>
    </source>
</reference>
<feature type="signal peptide" evidence="1">
    <location>
        <begin position="1"/>
        <end position="21"/>
    </location>
</feature>
<dbReference type="InterPro" id="IPR007112">
    <property type="entry name" value="Expansin/allergen_DPBB_dom"/>
</dbReference>
<evidence type="ECO:0000256" key="1">
    <source>
        <dbReference type="SAM" id="SignalP"/>
    </source>
</evidence>
<keyword evidence="1" id="KW-0732">Signal</keyword>
<organism evidence="3 4">
    <name type="scientific">Piloderma croceum (strain F 1598)</name>
    <dbReference type="NCBI Taxonomy" id="765440"/>
    <lineage>
        <taxon>Eukaryota</taxon>
        <taxon>Fungi</taxon>
        <taxon>Dikarya</taxon>
        <taxon>Basidiomycota</taxon>
        <taxon>Agaricomycotina</taxon>
        <taxon>Agaricomycetes</taxon>
        <taxon>Agaricomycetidae</taxon>
        <taxon>Atheliales</taxon>
        <taxon>Atheliaceae</taxon>
        <taxon>Piloderma</taxon>
    </lineage>
</organism>
<dbReference type="SUPFAM" id="SSF50685">
    <property type="entry name" value="Barwin-like endoglucanases"/>
    <property type="match status" value="1"/>
</dbReference>
<dbReference type="InParanoid" id="A0A0C3GKC4"/>
<dbReference type="Proteomes" id="UP000054166">
    <property type="component" value="Unassembled WGS sequence"/>
</dbReference>
<feature type="chain" id="PRO_5002164918" description="Expansin-like EG45 domain-containing protein" evidence="1">
    <location>
        <begin position="22"/>
        <end position="270"/>
    </location>
</feature>
<dbReference type="InterPro" id="IPR036908">
    <property type="entry name" value="RlpA-like_sf"/>
</dbReference>
<dbReference type="EMBL" id="KN832970">
    <property type="protein sequence ID" value="KIM92054.1"/>
    <property type="molecule type" value="Genomic_DNA"/>
</dbReference>
<dbReference type="Gene3D" id="2.40.40.10">
    <property type="entry name" value="RlpA-like domain"/>
    <property type="match status" value="1"/>
</dbReference>
<dbReference type="HOGENOM" id="CLU_083686_0_0_1"/>
<dbReference type="AlphaFoldDB" id="A0A0C3GKC4"/>